<dbReference type="PROSITE" id="PS51194">
    <property type="entry name" value="HELICASE_CTER"/>
    <property type="match status" value="1"/>
</dbReference>
<dbReference type="Pfam" id="PF00271">
    <property type="entry name" value="Helicase_C"/>
    <property type="match status" value="1"/>
</dbReference>
<dbReference type="CDD" id="cd00268">
    <property type="entry name" value="DEADc"/>
    <property type="match status" value="1"/>
</dbReference>
<evidence type="ECO:0000313" key="7">
    <source>
        <dbReference type="EMBL" id="SVD45145.1"/>
    </source>
</evidence>
<evidence type="ECO:0000256" key="3">
    <source>
        <dbReference type="ARBA" id="ARBA00022806"/>
    </source>
</evidence>
<dbReference type="PANTHER" id="PTHR47959">
    <property type="entry name" value="ATP-DEPENDENT RNA HELICASE RHLE-RELATED"/>
    <property type="match status" value="1"/>
</dbReference>
<dbReference type="PANTHER" id="PTHR47959:SF13">
    <property type="entry name" value="ATP-DEPENDENT RNA HELICASE RHLE"/>
    <property type="match status" value="1"/>
</dbReference>
<evidence type="ECO:0000256" key="1">
    <source>
        <dbReference type="ARBA" id="ARBA00022741"/>
    </source>
</evidence>
<protein>
    <recommendedName>
        <fullName evidence="8">DEAD/DEAH box helicase</fullName>
    </recommendedName>
</protein>
<keyword evidence="3" id="KW-0347">Helicase</keyword>
<accession>A0A382VGH1</accession>
<keyword evidence="4" id="KW-0067">ATP-binding</keyword>
<dbReference type="AlphaFoldDB" id="A0A382VGH1"/>
<dbReference type="InterPro" id="IPR050079">
    <property type="entry name" value="DEAD_box_RNA_helicase"/>
</dbReference>
<feature type="domain" description="Helicase ATP-binding" evidence="5">
    <location>
        <begin position="1"/>
        <end position="119"/>
    </location>
</feature>
<keyword evidence="1" id="KW-0547">Nucleotide-binding</keyword>
<organism evidence="7">
    <name type="scientific">marine metagenome</name>
    <dbReference type="NCBI Taxonomy" id="408172"/>
    <lineage>
        <taxon>unclassified sequences</taxon>
        <taxon>metagenomes</taxon>
        <taxon>ecological metagenomes</taxon>
    </lineage>
</organism>
<dbReference type="GO" id="GO:0005829">
    <property type="term" value="C:cytosol"/>
    <property type="evidence" value="ECO:0007669"/>
    <property type="project" value="TreeGrafter"/>
</dbReference>
<dbReference type="CDD" id="cd18787">
    <property type="entry name" value="SF2_C_DEAD"/>
    <property type="match status" value="1"/>
</dbReference>
<dbReference type="InterPro" id="IPR001650">
    <property type="entry name" value="Helicase_C-like"/>
</dbReference>
<dbReference type="InterPro" id="IPR014001">
    <property type="entry name" value="Helicase_ATP-bd"/>
</dbReference>
<dbReference type="InterPro" id="IPR044742">
    <property type="entry name" value="DEAD/DEAH_RhlB"/>
</dbReference>
<proteinExistence type="predicted"/>
<keyword evidence="2" id="KW-0378">Hydrolase</keyword>
<dbReference type="PROSITE" id="PS00039">
    <property type="entry name" value="DEAD_ATP_HELICASE"/>
    <property type="match status" value="1"/>
</dbReference>
<dbReference type="InterPro" id="IPR027417">
    <property type="entry name" value="P-loop_NTPase"/>
</dbReference>
<name>A0A382VGH1_9ZZZZ</name>
<dbReference type="SMART" id="SM00490">
    <property type="entry name" value="HELICc"/>
    <property type="match status" value="1"/>
</dbReference>
<feature type="non-terminal residue" evidence="7">
    <location>
        <position position="1"/>
    </location>
</feature>
<feature type="domain" description="Helicase C-terminal" evidence="6">
    <location>
        <begin position="130"/>
        <end position="285"/>
    </location>
</feature>
<dbReference type="PROSITE" id="PS51192">
    <property type="entry name" value="HELICASE_ATP_BIND_1"/>
    <property type="match status" value="1"/>
</dbReference>
<evidence type="ECO:0000259" key="6">
    <source>
        <dbReference type="PROSITE" id="PS51194"/>
    </source>
</evidence>
<dbReference type="Gene3D" id="3.40.50.300">
    <property type="entry name" value="P-loop containing nucleotide triphosphate hydrolases"/>
    <property type="match status" value="2"/>
</dbReference>
<feature type="non-terminal residue" evidence="7">
    <location>
        <position position="285"/>
    </location>
</feature>
<dbReference type="InterPro" id="IPR011545">
    <property type="entry name" value="DEAD/DEAH_box_helicase_dom"/>
</dbReference>
<dbReference type="GO" id="GO:0003676">
    <property type="term" value="F:nucleic acid binding"/>
    <property type="evidence" value="ECO:0007669"/>
    <property type="project" value="InterPro"/>
</dbReference>
<evidence type="ECO:0000259" key="5">
    <source>
        <dbReference type="PROSITE" id="PS51192"/>
    </source>
</evidence>
<dbReference type="GO" id="GO:0003724">
    <property type="term" value="F:RNA helicase activity"/>
    <property type="evidence" value="ECO:0007669"/>
    <property type="project" value="TreeGrafter"/>
</dbReference>
<reference evidence="7" key="1">
    <citation type="submission" date="2018-05" db="EMBL/GenBank/DDBJ databases">
        <authorList>
            <person name="Lanie J.A."/>
            <person name="Ng W.-L."/>
            <person name="Kazmierczak K.M."/>
            <person name="Andrzejewski T.M."/>
            <person name="Davidsen T.M."/>
            <person name="Wayne K.J."/>
            <person name="Tettelin H."/>
            <person name="Glass J.I."/>
            <person name="Rusch D."/>
            <person name="Podicherti R."/>
            <person name="Tsui H.-C.T."/>
            <person name="Winkler M.E."/>
        </authorList>
    </citation>
    <scope>NUCLEOTIDE SEQUENCE</scope>
</reference>
<dbReference type="InterPro" id="IPR000629">
    <property type="entry name" value="RNA-helicase_DEAD-box_CS"/>
</dbReference>
<sequence>QIGDSITAYGRFLQVSHTVIFGGVGQGPQEKAMNRGVDIVVATPGRLLDLMGQGFVQLDAVKTFILDEADRMLDMGFIPDVERILVKLPKERRTGFFSATLPTAVEVLAKRLLVNPARVTINPEQPTVEKICQRLLYVDRDHKDDLLVSILRGPEVGRAIVFTQMKYKANRVCERLERVGISAAPIHGNKTQSARTKALDNFRRGKVKVLVATDIAARGIDVDGITDVFNYDLPTEAETYIHRIGRTARAGSEGQAWTFCSKEEAGLLLDIERLIKKPIPDDVEH</sequence>
<evidence type="ECO:0008006" key="8">
    <source>
        <dbReference type="Google" id="ProtNLM"/>
    </source>
</evidence>
<evidence type="ECO:0000256" key="2">
    <source>
        <dbReference type="ARBA" id="ARBA00022801"/>
    </source>
</evidence>
<dbReference type="SUPFAM" id="SSF52540">
    <property type="entry name" value="P-loop containing nucleoside triphosphate hydrolases"/>
    <property type="match status" value="1"/>
</dbReference>
<dbReference type="GO" id="GO:0016787">
    <property type="term" value="F:hydrolase activity"/>
    <property type="evidence" value="ECO:0007669"/>
    <property type="project" value="UniProtKB-KW"/>
</dbReference>
<dbReference type="GO" id="GO:0005524">
    <property type="term" value="F:ATP binding"/>
    <property type="evidence" value="ECO:0007669"/>
    <property type="project" value="UniProtKB-KW"/>
</dbReference>
<dbReference type="Pfam" id="PF00270">
    <property type="entry name" value="DEAD"/>
    <property type="match status" value="1"/>
</dbReference>
<dbReference type="EMBL" id="UINC01151502">
    <property type="protein sequence ID" value="SVD45145.1"/>
    <property type="molecule type" value="Genomic_DNA"/>
</dbReference>
<evidence type="ECO:0000256" key="4">
    <source>
        <dbReference type="ARBA" id="ARBA00022840"/>
    </source>
</evidence>
<gene>
    <name evidence="7" type="ORF">METZ01_LOCUS397999</name>
</gene>